<dbReference type="PANTHER" id="PTHR46013">
    <property type="entry name" value="VASCULAR CELL ADHESION MOLECULE 1"/>
    <property type="match status" value="1"/>
</dbReference>
<dbReference type="SMART" id="SM00408">
    <property type="entry name" value="IGc2"/>
    <property type="match status" value="3"/>
</dbReference>
<dbReference type="InterPro" id="IPR007110">
    <property type="entry name" value="Ig-like_dom"/>
</dbReference>
<proteinExistence type="predicted"/>
<keyword evidence="4" id="KW-1185">Reference proteome</keyword>
<dbReference type="InterPro" id="IPR003598">
    <property type="entry name" value="Ig_sub2"/>
</dbReference>
<keyword evidence="1" id="KW-1133">Transmembrane helix</keyword>
<dbReference type="Pfam" id="PF13927">
    <property type="entry name" value="Ig_3"/>
    <property type="match status" value="1"/>
</dbReference>
<keyword evidence="1" id="KW-0812">Transmembrane</keyword>
<protein>
    <submittedName>
        <fullName evidence="3">Carcinoembryonic antigen-related cell adhesion molecule 5-like</fullName>
    </submittedName>
</protein>
<keyword evidence="1" id="KW-0472">Membrane</keyword>
<sequence length="364" mass="40377">LQVQVIQSTINPSSAELHCQSSCRLPDRSSFIWYKNGQKISGETSSYSTNFNDADNYSCAVTGYEDFPSPSVYVSKLPSVSVSPSGEIIEGSSVTLTCSSDANPAAKYTWYKKNVNSDLQPLSKEPQLVFSSIQSSDSGEYYCTAENRLGKRTSEYIFIDVKYAPKFPSVSVGPSAEIMEGSSVNLTCRSDANPAANYTWYKNNQTLLQRSEGHFHFTSISSEDRGMYYCNSENKYGQINSSFLFIDVQYGPKLPSVSVSPSAEIVEGSSVNLTCSSDANPAANYTWYKENEDSPKASGQIFTIINFRPEHSGNYYCEAQNRRGRHNSTLHLIVVKWKSVLKIIIGLTLAVLILIPLLLLILWM</sequence>
<dbReference type="PROSITE" id="PS50835">
    <property type="entry name" value="IG_LIKE"/>
    <property type="match status" value="4"/>
</dbReference>
<evidence type="ECO:0000313" key="4">
    <source>
        <dbReference type="Proteomes" id="UP001314229"/>
    </source>
</evidence>
<organism evidence="3 4">
    <name type="scientific">Scomber scombrus</name>
    <name type="common">Atlantic mackerel</name>
    <name type="synonym">Scomber vernalis</name>
    <dbReference type="NCBI Taxonomy" id="13677"/>
    <lineage>
        <taxon>Eukaryota</taxon>
        <taxon>Metazoa</taxon>
        <taxon>Chordata</taxon>
        <taxon>Craniata</taxon>
        <taxon>Vertebrata</taxon>
        <taxon>Euteleostomi</taxon>
        <taxon>Actinopterygii</taxon>
        <taxon>Neopterygii</taxon>
        <taxon>Teleostei</taxon>
        <taxon>Neoteleostei</taxon>
        <taxon>Acanthomorphata</taxon>
        <taxon>Pelagiaria</taxon>
        <taxon>Scombriformes</taxon>
        <taxon>Scombridae</taxon>
        <taxon>Scomber</taxon>
    </lineage>
</organism>
<feature type="non-terminal residue" evidence="3">
    <location>
        <position position="364"/>
    </location>
</feature>
<dbReference type="SUPFAM" id="SSF48726">
    <property type="entry name" value="Immunoglobulin"/>
    <property type="match status" value="4"/>
</dbReference>
<name>A0AAV1QN77_SCOSC</name>
<evidence type="ECO:0000259" key="2">
    <source>
        <dbReference type="PROSITE" id="PS50835"/>
    </source>
</evidence>
<gene>
    <name evidence="3" type="ORF">FSCOSCO3_A023832</name>
</gene>
<dbReference type="InterPro" id="IPR036179">
    <property type="entry name" value="Ig-like_dom_sf"/>
</dbReference>
<dbReference type="EMBL" id="CAWUFR010001620">
    <property type="protein sequence ID" value="CAK6984121.1"/>
    <property type="molecule type" value="Genomic_DNA"/>
</dbReference>
<dbReference type="CDD" id="cd00096">
    <property type="entry name" value="Ig"/>
    <property type="match status" value="1"/>
</dbReference>
<feature type="domain" description="Ig-like" evidence="2">
    <location>
        <begin position="255"/>
        <end position="333"/>
    </location>
</feature>
<dbReference type="AlphaFoldDB" id="A0AAV1QN77"/>
<dbReference type="SMART" id="SM00409">
    <property type="entry name" value="IG"/>
    <property type="match status" value="3"/>
</dbReference>
<comment type="caution">
    <text evidence="3">The sequence shown here is derived from an EMBL/GenBank/DDBJ whole genome shotgun (WGS) entry which is preliminary data.</text>
</comment>
<dbReference type="PANTHER" id="PTHR46013:SF4">
    <property type="entry name" value="B-CELL RECEPTOR CD22-RELATED"/>
    <property type="match status" value="1"/>
</dbReference>
<dbReference type="InterPro" id="IPR013783">
    <property type="entry name" value="Ig-like_fold"/>
</dbReference>
<feature type="domain" description="Ig-like" evidence="2">
    <location>
        <begin position="165"/>
        <end position="234"/>
    </location>
</feature>
<reference evidence="3 4" key="1">
    <citation type="submission" date="2024-01" db="EMBL/GenBank/DDBJ databases">
        <authorList>
            <person name="Alioto T."/>
            <person name="Alioto T."/>
            <person name="Gomez Garrido J."/>
        </authorList>
    </citation>
    <scope>NUCLEOTIDE SEQUENCE [LARGE SCALE GENOMIC DNA]</scope>
</reference>
<feature type="transmembrane region" description="Helical" evidence="1">
    <location>
        <begin position="343"/>
        <end position="363"/>
    </location>
</feature>
<dbReference type="Pfam" id="PF13895">
    <property type="entry name" value="Ig_2"/>
    <property type="match status" value="2"/>
</dbReference>
<accession>A0AAV1QN77</accession>
<dbReference type="Gene3D" id="2.60.40.10">
    <property type="entry name" value="Immunoglobulins"/>
    <property type="match status" value="4"/>
</dbReference>
<dbReference type="Proteomes" id="UP001314229">
    <property type="component" value="Unassembled WGS sequence"/>
</dbReference>
<evidence type="ECO:0000313" key="3">
    <source>
        <dbReference type="EMBL" id="CAK6984121.1"/>
    </source>
</evidence>
<evidence type="ECO:0000256" key="1">
    <source>
        <dbReference type="SAM" id="Phobius"/>
    </source>
</evidence>
<feature type="non-terminal residue" evidence="3">
    <location>
        <position position="1"/>
    </location>
</feature>
<feature type="domain" description="Ig-like" evidence="2">
    <location>
        <begin position="13"/>
        <end position="75"/>
    </location>
</feature>
<dbReference type="InterPro" id="IPR003599">
    <property type="entry name" value="Ig_sub"/>
</dbReference>
<feature type="domain" description="Ig-like" evidence="2">
    <location>
        <begin position="78"/>
        <end position="154"/>
    </location>
</feature>